<dbReference type="EMBL" id="ADVG01000001">
    <property type="protein sequence ID" value="EFH87939.1"/>
    <property type="molecule type" value="Genomic_DNA"/>
</dbReference>
<feature type="transmembrane region" description="Helical" evidence="1">
    <location>
        <begin position="12"/>
        <end position="33"/>
    </location>
</feature>
<reference evidence="3 4" key="1">
    <citation type="journal article" date="2011" name="Stand. Genomic Sci.">
        <title>Non-contiguous finished genome sequence and contextual data of the filamentous soil bacterium Ktedonobacter racemifer type strain (SOSP1-21).</title>
        <authorList>
            <person name="Chang Y.J."/>
            <person name="Land M."/>
            <person name="Hauser L."/>
            <person name="Chertkov O."/>
            <person name="Del Rio T.G."/>
            <person name="Nolan M."/>
            <person name="Copeland A."/>
            <person name="Tice H."/>
            <person name="Cheng J.F."/>
            <person name="Lucas S."/>
            <person name="Han C."/>
            <person name="Goodwin L."/>
            <person name="Pitluck S."/>
            <person name="Ivanova N."/>
            <person name="Ovchinikova G."/>
            <person name="Pati A."/>
            <person name="Chen A."/>
            <person name="Palaniappan K."/>
            <person name="Mavromatis K."/>
            <person name="Liolios K."/>
            <person name="Brettin T."/>
            <person name="Fiebig A."/>
            <person name="Rohde M."/>
            <person name="Abt B."/>
            <person name="Goker M."/>
            <person name="Detter J.C."/>
            <person name="Woyke T."/>
            <person name="Bristow J."/>
            <person name="Eisen J.A."/>
            <person name="Markowitz V."/>
            <person name="Hugenholtz P."/>
            <person name="Kyrpides N.C."/>
            <person name="Klenk H.P."/>
            <person name="Lapidus A."/>
        </authorList>
    </citation>
    <scope>NUCLEOTIDE SEQUENCE [LARGE SCALE GENOMIC DNA]</scope>
    <source>
        <strain evidence="4">DSM 44963</strain>
    </source>
</reference>
<feature type="transmembrane region" description="Helical" evidence="1">
    <location>
        <begin position="121"/>
        <end position="141"/>
    </location>
</feature>
<evidence type="ECO:0000313" key="4">
    <source>
        <dbReference type="Proteomes" id="UP000004508"/>
    </source>
</evidence>
<dbReference type="FunFam" id="3.30.70.270:FF:000001">
    <property type="entry name" value="Diguanylate cyclase domain protein"/>
    <property type="match status" value="1"/>
</dbReference>
<comment type="caution">
    <text evidence="3">The sequence shown here is derived from an EMBL/GenBank/DDBJ whole genome shotgun (WGS) entry which is preliminary data.</text>
</comment>
<dbReference type="STRING" id="485913.Krac_9299"/>
<feature type="transmembrane region" description="Helical" evidence="1">
    <location>
        <begin position="45"/>
        <end position="74"/>
    </location>
</feature>
<dbReference type="NCBIfam" id="TIGR00254">
    <property type="entry name" value="GGDEF"/>
    <property type="match status" value="1"/>
</dbReference>
<dbReference type="InterPro" id="IPR050469">
    <property type="entry name" value="Diguanylate_Cyclase"/>
</dbReference>
<evidence type="ECO:0000259" key="2">
    <source>
        <dbReference type="PROSITE" id="PS50887"/>
    </source>
</evidence>
<keyword evidence="4" id="KW-1185">Reference proteome</keyword>
<gene>
    <name evidence="3" type="ORF">Krac_9299</name>
</gene>
<keyword evidence="1" id="KW-0812">Transmembrane</keyword>
<dbReference type="Proteomes" id="UP000004508">
    <property type="component" value="Unassembled WGS sequence"/>
</dbReference>
<dbReference type="InterPro" id="IPR029787">
    <property type="entry name" value="Nucleotide_cyclase"/>
</dbReference>
<protein>
    <submittedName>
        <fullName evidence="3">Diguanylate cyclase</fullName>
    </submittedName>
</protein>
<dbReference type="eggNOG" id="COG2199">
    <property type="taxonomic scope" value="Bacteria"/>
</dbReference>
<dbReference type="InParanoid" id="D6TBF5"/>
<dbReference type="OrthoDB" id="9805474at2"/>
<dbReference type="PANTHER" id="PTHR45138">
    <property type="entry name" value="REGULATORY COMPONENTS OF SENSORY TRANSDUCTION SYSTEM"/>
    <property type="match status" value="1"/>
</dbReference>
<sequence length="357" mass="40055">MNRGGVPLRSLLLQMLLTVLLILLTFMTLPFLLEGIAKPQWIARGIAEVFLAGAFLLWLGSLILLFFMPVLFVLRTHHVTPQRRIHHWRIVLLSLMGIVASSVCLWTTFSISWTPLLSHQQWVILVTLLIVTTLSIGWIGGEYPRIRVLLHSQQRAMQQEIALRHRLQESYQAQRLLLAALARAAVTDPVTELPNRRAIIDEIEHALSWAHSIQASCALLFVDLDHFKQVNDLWGHRVGDALLHEVGRRFRTLMTPQCIVGRYGGEEFVFVLLDASLPGAKAIAEQVRTILATQPYTWQADSGIHTITVTASIGIALSRQYEATSDDLIEQADHAMYVAKQMGRNCISIAGTTDLPT</sequence>
<proteinExistence type="predicted"/>
<keyword evidence="1" id="KW-0472">Membrane</keyword>
<keyword evidence="1" id="KW-1133">Transmembrane helix</keyword>
<feature type="domain" description="GGDEF" evidence="2">
    <location>
        <begin position="215"/>
        <end position="352"/>
    </location>
</feature>
<evidence type="ECO:0000256" key="1">
    <source>
        <dbReference type="SAM" id="Phobius"/>
    </source>
</evidence>
<dbReference type="PANTHER" id="PTHR45138:SF9">
    <property type="entry name" value="DIGUANYLATE CYCLASE DGCM-RELATED"/>
    <property type="match status" value="1"/>
</dbReference>
<dbReference type="SUPFAM" id="SSF55073">
    <property type="entry name" value="Nucleotide cyclase"/>
    <property type="match status" value="1"/>
</dbReference>
<evidence type="ECO:0000313" key="3">
    <source>
        <dbReference type="EMBL" id="EFH87939.1"/>
    </source>
</evidence>
<dbReference type="CDD" id="cd01949">
    <property type="entry name" value="GGDEF"/>
    <property type="match status" value="1"/>
</dbReference>
<name>D6TBF5_KTERA</name>
<dbReference type="AlphaFoldDB" id="D6TBF5"/>
<dbReference type="SMART" id="SM00267">
    <property type="entry name" value="GGDEF"/>
    <property type="match status" value="1"/>
</dbReference>
<dbReference type="InterPro" id="IPR043128">
    <property type="entry name" value="Rev_trsase/Diguanyl_cyclase"/>
</dbReference>
<dbReference type="GO" id="GO:0052621">
    <property type="term" value="F:diguanylate cyclase activity"/>
    <property type="evidence" value="ECO:0007669"/>
    <property type="project" value="TreeGrafter"/>
</dbReference>
<organism evidence="3 4">
    <name type="scientific">Ktedonobacter racemifer DSM 44963</name>
    <dbReference type="NCBI Taxonomy" id="485913"/>
    <lineage>
        <taxon>Bacteria</taxon>
        <taxon>Bacillati</taxon>
        <taxon>Chloroflexota</taxon>
        <taxon>Ktedonobacteria</taxon>
        <taxon>Ktedonobacterales</taxon>
        <taxon>Ktedonobacteraceae</taxon>
        <taxon>Ktedonobacter</taxon>
    </lineage>
</organism>
<dbReference type="Gene3D" id="3.30.70.270">
    <property type="match status" value="1"/>
</dbReference>
<feature type="transmembrane region" description="Helical" evidence="1">
    <location>
        <begin position="86"/>
        <end position="109"/>
    </location>
</feature>
<dbReference type="Pfam" id="PF00990">
    <property type="entry name" value="GGDEF"/>
    <property type="match status" value="1"/>
</dbReference>
<dbReference type="PROSITE" id="PS50887">
    <property type="entry name" value="GGDEF"/>
    <property type="match status" value="1"/>
</dbReference>
<accession>D6TBF5</accession>
<dbReference type="InterPro" id="IPR000160">
    <property type="entry name" value="GGDEF_dom"/>
</dbReference>